<dbReference type="RefSeq" id="WP_202858829.1">
    <property type="nucleotide sequence ID" value="NZ_JAEUGD010000066.1"/>
</dbReference>
<comment type="caution">
    <text evidence="1">The sequence shown here is derived from an EMBL/GenBank/DDBJ whole genome shotgun (WGS) entry which is preliminary data.</text>
</comment>
<accession>A0A937KGD7</accession>
<organism evidence="1 2">
    <name type="scientific">Fulvivirga marina</name>
    <dbReference type="NCBI Taxonomy" id="2494733"/>
    <lineage>
        <taxon>Bacteria</taxon>
        <taxon>Pseudomonadati</taxon>
        <taxon>Bacteroidota</taxon>
        <taxon>Cytophagia</taxon>
        <taxon>Cytophagales</taxon>
        <taxon>Fulvivirgaceae</taxon>
        <taxon>Fulvivirga</taxon>
    </lineage>
</organism>
<evidence type="ECO:0000313" key="2">
    <source>
        <dbReference type="Proteomes" id="UP000614216"/>
    </source>
</evidence>
<sequence>MSKFWWPLDLSERAQRIFEDTRKHFEQEQQQLDWESAKSVSNLSSRLMKANLNEILERDSLPNLCHIINGWGNAAVNDHHLLDYFEDFVHYNEDNKPHILQCLPEGDFHPWQSFAYAVMAGIKGDEEFGKRGLTLSEVSKNSRYVNHNEGEELGHLLFALSFLEDKVTPEPFAFRDRQADLEELMEWATTTHVTGTFRVCRKFHLTEGLCAVSTRFKGFEPYQEIAPYFLEGQLNMIFLLSIILDEALEAIGSEDTMEEGSVAGELREVMAVKEYFENHLYYAGHIIELATFAHLLGFKMSDAHRNAMIKVINQLNSIFPKYIPALCFSEAFLGIGHYRRSVTLLMEIMQREAKGEAMDWEMLKKFTVDFNQIEPLTFTDDEVKESEQLVALEVFKLAEPSEKTNDYLQQIITAYEGLTPSKQFSLRSKFPHFRRVLPEGWPRSVHFELLDYDTKSEEIGLEFHLESEEVKFLQSSLGELRDLLSKAFPEYEVIDDLEWYHGKGRVKIALPYNEGADNTARAFMKFIEVSHPFIHEKLEKHFNHLQQVNVL</sequence>
<evidence type="ECO:0000313" key="1">
    <source>
        <dbReference type="EMBL" id="MBL6449300.1"/>
    </source>
</evidence>
<dbReference type="Proteomes" id="UP000614216">
    <property type="component" value="Unassembled WGS sequence"/>
</dbReference>
<reference evidence="1" key="1">
    <citation type="submission" date="2021-01" db="EMBL/GenBank/DDBJ databases">
        <title>Fulvivirga kasyanovii gen. nov., sp nov., a novel member of the phylum Bacteroidetes isolated from seawater in a mussel farm.</title>
        <authorList>
            <person name="Zhao L.-H."/>
            <person name="Wang Z.-J."/>
        </authorList>
    </citation>
    <scope>NUCLEOTIDE SEQUENCE</scope>
    <source>
        <strain evidence="1">29W222</strain>
    </source>
</reference>
<proteinExistence type="predicted"/>
<dbReference type="AlphaFoldDB" id="A0A937KGD7"/>
<keyword evidence="2" id="KW-1185">Reference proteome</keyword>
<protein>
    <submittedName>
        <fullName evidence="1">Uncharacterized protein</fullName>
    </submittedName>
</protein>
<gene>
    <name evidence="1" type="ORF">JMN32_23520</name>
</gene>
<dbReference type="EMBL" id="JAEUGD010000066">
    <property type="protein sequence ID" value="MBL6449300.1"/>
    <property type="molecule type" value="Genomic_DNA"/>
</dbReference>
<name>A0A937KGD7_9BACT</name>